<dbReference type="InterPro" id="IPR056884">
    <property type="entry name" value="NPHP3-like_N"/>
</dbReference>
<dbReference type="PANTHER" id="PTHR10039">
    <property type="entry name" value="AMELOGENIN"/>
    <property type="match status" value="1"/>
</dbReference>
<keyword evidence="1" id="KW-0677">Repeat</keyword>
<accession>A0AAD9AGR3</accession>
<dbReference type="InterPro" id="IPR027417">
    <property type="entry name" value="P-loop_NTPase"/>
</dbReference>
<keyword evidence="2" id="KW-0175">Coiled coil</keyword>
<evidence type="ECO:0000259" key="4">
    <source>
        <dbReference type="Pfam" id="PF24883"/>
    </source>
</evidence>
<evidence type="ECO:0000256" key="2">
    <source>
        <dbReference type="SAM" id="Coils"/>
    </source>
</evidence>
<feature type="compositionally biased region" description="Low complexity" evidence="3">
    <location>
        <begin position="320"/>
        <end position="331"/>
    </location>
</feature>
<reference evidence="5" key="1">
    <citation type="submission" date="2023-01" db="EMBL/GenBank/DDBJ databases">
        <title>Colletotrichum chrysophilum M932 genome sequence.</title>
        <authorList>
            <person name="Baroncelli R."/>
        </authorList>
    </citation>
    <scope>NUCLEOTIDE SEQUENCE</scope>
    <source>
        <strain evidence="5">M932</strain>
    </source>
</reference>
<feature type="region of interest" description="Disordered" evidence="3">
    <location>
        <begin position="292"/>
        <end position="356"/>
    </location>
</feature>
<dbReference type="AlphaFoldDB" id="A0AAD9AGR3"/>
<dbReference type="Gene3D" id="3.40.50.300">
    <property type="entry name" value="P-loop containing nucleotide triphosphate hydrolases"/>
    <property type="match status" value="1"/>
</dbReference>
<protein>
    <recommendedName>
        <fullName evidence="4">Nephrocystin 3-like N-terminal domain-containing protein</fullName>
    </recommendedName>
</protein>
<feature type="domain" description="Nephrocystin 3-like N-terminal" evidence="4">
    <location>
        <begin position="363"/>
        <end position="531"/>
    </location>
</feature>
<dbReference type="SUPFAM" id="SSF52540">
    <property type="entry name" value="P-loop containing nucleoside triphosphate hydrolases"/>
    <property type="match status" value="1"/>
</dbReference>
<proteinExistence type="predicted"/>
<name>A0AAD9AGR3_9PEZI</name>
<dbReference type="EMBL" id="JAQOWY010000229">
    <property type="protein sequence ID" value="KAK1846640.1"/>
    <property type="molecule type" value="Genomic_DNA"/>
</dbReference>
<evidence type="ECO:0000256" key="1">
    <source>
        <dbReference type="ARBA" id="ARBA00022737"/>
    </source>
</evidence>
<feature type="compositionally biased region" description="Basic and acidic residues" evidence="3">
    <location>
        <begin position="341"/>
        <end position="356"/>
    </location>
</feature>
<evidence type="ECO:0000313" key="5">
    <source>
        <dbReference type="EMBL" id="KAK1846640.1"/>
    </source>
</evidence>
<comment type="caution">
    <text evidence="5">The sequence shown here is derived from an EMBL/GenBank/DDBJ whole genome shotgun (WGS) entry which is preliminary data.</text>
</comment>
<keyword evidence="6" id="KW-1185">Reference proteome</keyword>
<evidence type="ECO:0000313" key="6">
    <source>
        <dbReference type="Proteomes" id="UP001243330"/>
    </source>
</evidence>
<gene>
    <name evidence="5" type="ORF">CCHR01_10740</name>
</gene>
<dbReference type="Proteomes" id="UP001243330">
    <property type="component" value="Unassembled WGS sequence"/>
</dbReference>
<feature type="coiled-coil region" evidence="2">
    <location>
        <begin position="67"/>
        <end position="180"/>
    </location>
</feature>
<evidence type="ECO:0000256" key="3">
    <source>
        <dbReference type="SAM" id="MobiDB-lite"/>
    </source>
</evidence>
<organism evidence="5 6">
    <name type="scientific">Colletotrichum chrysophilum</name>
    <dbReference type="NCBI Taxonomy" id="1836956"/>
    <lineage>
        <taxon>Eukaryota</taxon>
        <taxon>Fungi</taxon>
        <taxon>Dikarya</taxon>
        <taxon>Ascomycota</taxon>
        <taxon>Pezizomycotina</taxon>
        <taxon>Sordariomycetes</taxon>
        <taxon>Hypocreomycetidae</taxon>
        <taxon>Glomerellales</taxon>
        <taxon>Glomerellaceae</taxon>
        <taxon>Colletotrichum</taxon>
        <taxon>Colletotrichum gloeosporioides species complex</taxon>
    </lineage>
</organism>
<dbReference type="Pfam" id="PF24883">
    <property type="entry name" value="NPHP3_N"/>
    <property type="match status" value="1"/>
</dbReference>
<sequence>MEAAGLASSILTFIDISFKIVKGAHELYKSASGSTSENNHIANVVLDLEKASGYLSIPQSGNKDTGLQSLVAQCQSLSRDLLELLDKLQVKDKTLFKSFAAAFANARKQKDIASIEHRLDQYKQQILLRLSLLFCQSQAPIRAQLEAIRKESNRLENKHASELEKTHAKMEEIIEALRGQQTDARPNATLNRIKESNQILDVVKFRGTGRGPTAPDIAVEGEAFRLNSQKSDASGGLADLANILSRLKPLYEAIRNENSVLSFLYFDDMFRREDTVQDASAETFAWMVQKPNPSDVELKQDGSSSDGESRRQGAASDETNSGSGQSHSSENSDVETSDADTFTRQERRRKLDEENLQRRMTSESFLSFLTAIGGGSYFITGKAGSGKSTLMKFLANHQRVAKHLGNWASGRKLIQVNIFFWNSGTALQKSLEGFYRTMLFHTLRQSPELIEEIFPPFTGTYLTESNAKRSPNLVQAFDRLVRVGVCSNHAFCFFIDGLDEYEGDTLDQRDLAGKLLSWSRADYVKIICSGRPYTAFLDVFQSNNPFVKLEHLTRADILNFALSQFEHHLEDTAFDGVRSACIEQAEMITDKAEGVFLWASLVVRSLLNAALDYEDETQIVRLLNECPTDLNGLFRRMLSNIHSSKTLRLRSNFIFNLVVQWWSESFGVNVLTLTWLSEFNWFQTASEFPFNVRKNPYDEQEIDRRVSIAQKQLHLLTQGLLEVKNPGLRHHAPFFASRIGFFHRSVIDFLKNEWLPKLDCGPFESIQGQAEVFCRLKLAEVKFAPRALSQATGHSYNYDILDMYKHFFDTLSTLRLKYGYQVPLEYIEDIEKNGCGNVTEDEILLPTPSNIGGSSIPVWLADVRSQNIRRLESMEMDT</sequence>
<dbReference type="PANTHER" id="PTHR10039:SF5">
    <property type="entry name" value="NACHT DOMAIN-CONTAINING PROTEIN"/>
    <property type="match status" value="1"/>
</dbReference>